<evidence type="ECO:0000313" key="2">
    <source>
        <dbReference type="Proteomes" id="UP000270094"/>
    </source>
</evidence>
<dbReference type="EMBL" id="UYYB01099262">
    <property type="protein sequence ID" value="VDM77456.1"/>
    <property type="molecule type" value="Genomic_DNA"/>
</dbReference>
<protein>
    <recommendedName>
        <fullName evidence="3">Endonuclease/exonuclease/phosphatase domain-containing protein</fullName>
    </recommendedName>
</protein>
<dbReference type="OrthoDB" id="7434275at2759"/>
<evidence type="ECO:0008006" key="3">
    <source>
        <dbReference type="Google" id="ProtNLM"/>
    </source>
</evidence>
<dbReference type="Proteomes" id="UP000270094">
    <property type="component" value="Unassembled WGS sequence"/>
</dbReference>
<dbReference type="SUPFAM" id="SSF56219">
    <property type="entry name" value="DNase I-like"/>
    <property type="match status" value="1"/>
</dbReference>
<sequence length="98" mass="11410">MAIFMKKEHRRWTCESPNGTTHEEIDHILNSRRWCLLKVSVVPSFSSVSDHCLLQAKMLQPSVGKELLDYRKLLTALLRRDLHILPLKNGIDYEEVPL</sequence>
<dbReference type="InterPro" id="IPR036691">
    <property type="entry name" value="Endo/exonu/phosph_ase_sf"/>
</dbReference>
<evidence type="ECO:0000313" key="1">
    <source>
        <dbReference type="EMBL" id="VDM77456.1"/>
    </source>
</evidence>
<name>A0A3P7J359_STRVU</name>
<keyword evidence="2" id="KW-1185">Reference proteome</keyword>
<accession>A0A3P7J359</accession>
<dbReference type="AlphaFoldDB" id="A0A3P7J359"/>
<proteinExistence type="predicted"/>
<gene>
    <name evidence="1" type="ORF">SVUK_LOCUS12454</name>
</gene>
<dbReference type="Gene3D" id="3.60.10.10">
    <property type="entry name" value="Endonuclease/exonuclease/phosphatase"/>
    <property type="match status" value="1"/>
</dbReference>
<reference evidence="1 2" key="1">
    <citation type="submission" date="2018-11" db="EMBL/GenBank/DDBJ databases">
        <authorList>
            <consortium name="Pathogen Informatics"/>
        </authorList>
    </citation>
    <scope>NUCLEOTIDE SEQUENCE [LARGE SCALE GENOMIC DNA]</scope>
</reference>
<organism evidence="1 2">
    <name type="scientific">Strongylus vulgaris</name>
    <name type="common">Blood worm</name>
    <dbReference type="NCBI Taxonomy" id="40348"/>
    <lineage>
        <taxon>Eukaryota</taxon>
        <taxon>Metazoa</taxon>
        <taxon>Ecdysozoa</taxon>
        <taxon>Nematoda</taxon>
        <taxon>Chromadorea</taxon>
        <taxon>Rhabditida</taxon>
        <taxon>Rhabditina</taxon>
        <taxon>Rhabditomorpha</taxon>
        <taxon>Strongyloidea</taxon>
        <taxon>Strongylidae</taxon>
        <taxon>Strongylus</taxon>
    </lineage>
</organism>